<reference evidence="2 3" key="1">
    <citation type="submission" date="2024-05" db="EMBL/GenBank/DDBJ databases">
        <authorList>
            <person name="Jiang F."/>
        </authorList>
    </citation>
    <scope>NUCLEOTIDE SEQUENCE [LARGE SCALE GENOMIC DNA]</scope>
    <source>
        <strain evidence="2 3">LZ166</strain>
    </source>
</reference>
<evidence type="ECO:0000256" key="1">
    <source>
        <dbReference type="SAM" id="Phobius"/>
    </source>
</evidence>
<gene>
    <name evidence="2" type="ORF">ABGN05_24600</name>
</gene>
<organism evidence="2 3">
    <name type="scientific">Aquibium pacificus</name>
    <dbReference type="NCBI Taxonomy" id="3153579"/>
    <lineage>
        <taxon>Bacteria</taxon>
        <taxon>Pseudomonadati</taxon>
        <taxon>Pseudomonadota</taxon>
        <taxon>Alphaproteobacteria</taxon>
        <taxon>Hyphomicrobiales</taxon>
        <taxon>Phyllobacteriaceae</taxon>
        <taxon>Aquibium</taxon>
    </lineage>
</organism>
<name>A0ABV3SPV9_9HYPH</name>
<evidence type="ECO:0000313" key="2">
    <source>
        <dbReference type="EMBL" id="MEX0408828.1"/>
    </source>
</evidence>
<feature type="transmembrane region" description="Helical" evidence="1">
    <location>
        <begin position="6"/>
        <end position="30"/>
    </location>
</feature>
<keyword evidence="1" id="KW-0812">Transmembrane</keyword>
<proteinExistence type="predicted"/>
<dbReference type="EMBL" id="JBDPGJ010000006">
    <property type="protein sequence ID" value="MEX0408828.1"/>
    <property type="molecule type" value="Genomic_DNA"/>
</dbReference>
<accession>A0ABV3SPV9</accession>
<dbReference type="Proteomes" id="UP001556692">
    <property type="component" value="Unassembled WGS sequence"/>
</dbReference>
<sequence length="63" mass="6379">MPSGLAVSLVLSFVHVGTSVLIALLSLPLVSVALGSVGRAPLLEDISRGLLGAIGLWMLLQGV</sequence>
<protein>
    <submittedName>
        <fullName evidence="2">Uncharacterized protein</fullName>
    </submittedName>
</protein>
<keyword evidence="3" id="KW-1185">Reference proteome</keyword>
<dbReference type="RefSeq" id="WP_367956682.1">
    <property type="nucleotide sequence ID" value="NZ_JBDPGJ010000006.1"/>
</dbReference>
<comment type="caution">
    <text evidence="2">The sequence shown here is derived from an EMBL/GenBank/DDBJ whole genome shotgun (WGS) entry which is preliminary data.</text>
</comment>
<keyword evidence="1" id="KW-0472">Membrane</keyword>
<evidence type="ECO:0000313" key="3">
    <source>
        <dbReference type="Proteomes" id="UP001556692"/>
    </source>
</evidence>
<keyword evidence="1" id="KW-1133">Transmembrane helix</keyword>